<gene>
    <name evidence="2" type="ORF">H7J73_01210</name>
</gene>
<dbReference type="EMBL" id="JACKTY010000009">
    <property type="protein sequence ID" value="MCV7224666.1"/>
    <property type="molecule type" value="Genomic_DNA"/>
</dbReference>
<sequence length="185" mass="19757">MTERLVVEPGGTAKHRGYCTGDAINEGGNLVVMRGAVINGTLHGRSFTQVDPGAKIGHYSEPIDSQTGQAPLPDAVELARTVINDLMHARWAEVRARFDDTMHAELSEEELAAPWAQIAGSVGNYLGHRDTDVARAGDRTITNTPLAFEAGDFVARITFRDDQTISGLYILNPDLPGSAGGSATK</sequence>
<dbReference type="Pfam" id="PF13026">
    <property type="entry name" value="DUF3887"/>
    <property type="match status" value="1"/>
</dbReference>
<evidence type="ECO:0000313" key="3">
    <source>
        <dbReference type="Proteomes" id="UP001526201"/>
    </source>
</evidence>
<evidence type="ECO:0000259" key="1">
    <source>
        <dbReference type="Pfam" id="PF13026"/>
    </source>
</evidence>
<dbReference type="Proteomes" id="UP001526201">
    <property type="component" value="Unassembled WGS sequence"/>
</dbReference>
<name>A0ABT3C5D1_9MYCO</name>
<reference evidence="2 3" key="1">
    <citation type="journal article" date="2022" name="BMC Genomics">
        <title>Comparative genome analysis of mycobacteria focusing on tRNA and non-coding RNA.</title>
        <authorList>
            <person name="Behra P.R.K."/>
            <person name="Pettersson B.M.F."/>
            <person name="Ramesh M."/>
            <person name="Das S."/>
            <person name="Dasgupta S."/>
            <person name="Kirsebom L.A."/>
        </authorList>
    </citation>
    <scope>NUCLEOTIDE SEQUENCE [LARGE SCALE GENOMIC DNA]</scope>
    <source>
        <strain evidence="2 3">DSM 44078</strain>
    </source>
</reference>
<evidence type="ECO:0000313" key="2">
    <source>
        <dbReference type="EMBL" id="MCV7224666.1"/>
    </source>
</evidence>
<keyword evidence="3" id="KW-1185">Reference proteome</keyword>
<dbReference type="Gene3D" id="3.10.450.590">
    <property type="match status" value="1"/>
</dbReference>
<feature type="domain" description="DUF3887" evidence="1">
    <location>
        <begin position="79"/>
        <end position="168"/>
    </location>
</feature>
<comment type="caution">
    <text evidence="2">The sequence shown here is derived from an EMBL/GenBank/DDBJ whole genome shotgun (WGS) entry which is preliminary data.</text>
</comment>
<accession>A0ABT3C5D1</accession>
<organism evidence="2 3">
    <name type="scientific">Mycolicibacterium komossense</name>
    <dbReference type="NCBI Taxonomy" id="1779"/>
    <lineage>
        <taxon>Bacteria</taxon>
        <taxon>Bacillati</taxon>
        <taxon>Actinomycetota</taxon>
        <taxon>Actinomycetes</taxon>
        <taxon>Mycobacteriales</taxon>
        <taxon>Mycobacteriaceae</taxon>
        <taxon>Mycolicibacterium</taxon>
    </lineage>
</organism>
<proteinExistence type="predicted"/>
<dbReference type="InterPro" id="IPR024981">
    <property type="entry name" value="DUF3887"/>
</dbReference>
<protein>
    <submittedName>
        <fullName evidence="2">DUF3887 domain-containing protein</fullName>
    </submittedName>
</protein>